<dbReference type="Gene3D" id="3.40.50.970">
    <property type="match status" value="2"/>
</dbReference>
<dbReference type="Pfam" id="PF02775">
    <property type="entry name" value="TPP_enzyme_C"/>
    <property type="match status" value="1"/>
</dbReference>
<feature type="domain" description="Thiamine pyrophosphate enzyme TPP-binding" evidence="5">
    <location>
        <begin position="397"/>
        <end position="542"/>
    </location>
</feature>
<dbReference type="InterPro" id="IPR011766">
    <property type="entry name" value="TPP_enzyme_TPP-bd"/>
</dbReference>
<dbReference type="CDD" id="cd07039">
    <property type="entry name" value="TPP_PYR_POX"/>
    <property type="match status" value="1"/>
</dbReference>
<protein>
    <submittedName>
        <fullName evidence="7">Pyruvate dehydrogenase</fullName>
    </submittedName>
</protein>
<dbReference type="InterPro" id="IPR012000">
    <property type="entry name" value="Thiamin_PyroP_enz_cen_dom"/>
</dbReference>
<dbReference type="InterPro" id="IPR047212">
    <property type="entry name" value="TPP_POXB-like"/>
</dbReference>
<dbReference type="PANTHER" id="PTHR42981:SF2">
    <property type="entry name" value="PYRUVATE DEHYDROGENASE [UBIQUINONE]"/>
    <property type="match status" value="1"/>
</dbReference>
<dbReference type="InterPro" id="IPR000399">
    <property type="entry name" value="TPP-bd_CS"/>
</dbReference>
<evidence type="ECO:0000256" key="2">
    <source>
        <dbReference type="ARBA" id="ARBA00023052"/>
    </source>
</evidence>
<evidence type="ECO:0000259" key="4">
    <source>
        <dbReference type="Pfam" id="PF00205"/>
    </source>
</evidence>
<name>A0ABM7NZU0_9BACT</name>
<sequence length="595" mass="65666">MLFSGKIINYVLFKIYIMSKNISDQLVETLIAAGIQRIYAVTGDSLNHVNEAVHRNGKIKWVHVRNEETAAFAASAEAQLNGLACCAGSSGPGHVHLINGLYDAHRSSAPVLAIASTIPTSEFGTDYFQETNIFKLFDDCSCYNQMATTTTQFPRMLQTALQHAIHKKGVAVLGLPGDITNLPAEEAETTTRLFRNKPIVRPSEDELLQLAEIINTHKKVTIYCGLGAAEAHDEIIQLAEKLKSPVAYSYKAKMAIQYDNPYEVGLTGLLGVPSAYQSMHECELLILLGTDFPYTPFMPVHNKIVQIDIKPENLGRRAKLEMGLCGDVKDTLQAILPLIETKEDAKFLNRQLKFYDVVKKNLLLYVNDPGKPNTIHPEYVASVINELAHKDAIFTVDTGMCCVWAARYIAGTGERKMLGSFNHGSMANAMPQAIGAAFACPDKQVIAFCGDGGLSMMMGDLMTIVQYNLPVKIVLFNNRSLNMVKLEMQVAGIPDIETDMLNPDFVKLAEAMGMYGILINDPADVRPALEKAFLQDGPALITIQTDPNALAMPPKLEFDQMKGFAFYMGKMMISGRVDEIFKIIKSNYKHITEVI</sequence>
<dbReference type="Proteomes" id="UP001319045">
    <property type="component" value="Chromosome"/>
</dbReference>
<dbReference type="SUPFAM" id="SSF52518">
    <property type="entry name" value="Thiamin diphosphate-binding fold (THDP-binding)"/>
    <property type="match status" value="2"/>
</dbReference>
<comment type="similarity">
    <text evidence="1 3">Belongs to the TPP enzyme family.</text>
</comment>
<dbReference type="InterPro" id="IPR029061">
    <property type="entry name" value="THDP-binding"/>
</dbReference>
<evidence type="ECO:0000313" key="8">
    <source>
        <dbReference type="Proteomes" id="UP001319045"/>
    </source>
</evidence>
<dbReference type="InterPro" id="IPR047211">
    <property type="entry name" value="POXB-like"/>
</dbReference>
<dbReference type="Pfam" id="PF02776">
    <property type="entry name" value="TPP_enzyme_N"/>
    <property type="match status" value="1"/>
</dbReference>
<dbReference type="Gene3D" id="3.40.50.1220">
    <property type="entry name" value="TPP-binding domain"/>
    <property type="match status" value="1"/>
</dbReference>
<dbReference type="Pfam" id="PF00205">
    <property type="entry name" value="TPP_enzyme_M"/>
    <property type="match status" value="1"/>
</dbReference>
<keyword evidence="7" id="KW-0670">Pyruvate</keyword>
<keyword evidence="8" id="KW-1185">Reference proteome</keyword>
<dbReference type="InterPro" id="IPR047210">
    <property type="entry name" value="TPP_PYR_POXB-like"/>
</dbReference>
<evidence type="ECO:0000313" key="7">
    <source>
        <dbReference type="EMBL" id="BCS85998.1"/>
    </source>
</evidence>
<keyword evidence="2 3" id="KW-0786">Thiamine pyrophosphate</keyword>
<dbReference type="PANTHER" id="PTHR42981">
    <property type="entry name" value="PYRUVATE DEHYDROGENASE [UBIQUINONE]"/>
    <property type="match status" value="1"/>
</dbReference>
<dbReference type="CDD" id="cd02014">
    <property type="entry name" value="TPP_POX"/>
    <property type="match status" value="1"/>
</dbReference>
<organism evidence="7 8">
    <name type="scientific">Prevotella herbatica</name>
    <dbReference type="NCBI Taxonomy" id="2801997"/>
    <lineage>
        <taxon>Bacteria</taxon>
        <taxon>Pseudomonadati</taxon>
        <taxon>Bacteroidota</taxon>
        <taxon>Bacteroidia</taxon>
        <taxon>Bacteroidales</taxon>
        <taxon>Prevotellaceae</taxon>
        <taxon>Prevotella</taxon>
    </lineage>
</organism>
<gene>
    <name evidence="7" type="ORF">prwr041_18910</name>
</gene>
<evidence type="ECO:0000259" key="6">
    <source>
        <dbReference type="Pfam" id="PF02776"/>
    </source>
</evidence>
<evidence type="ECO:0000259" key="5">
    <source>
        <dbReference type="Pfam" id="PF02775"/>
    </source>
</evidence>
<accession>A0ABM7NZU0</accession>
<proteinExistence type="inferred from homology"/>
<dbReference type="SUPFAM" id="SSF52467">
    <property type="entry name" value="DHS-like NAD/FAD-binding domain"/>
    <property type="match status" value="1"/>
</dbReference>
<evidence type="ECO:0000256" key="3">
    <source>
        <dbReference type="RuleBase" id="RU362132"/>
    </source>
</evidence>
<evidence type="ECO:0000256" key="1">
    <source>
        <dbReference type="ARBA" id="ARBA00007812"/>
    </source>
</evidence>
<feature type="domain" description="Thiamine pyrophosphate enzyme N-terminal TPP-binding" evidence="6">
    <location>
        <begin position="21"/>
        <end position="133"/>
    </location>
</feature>
<dbReference type="InterPro" id="IPR012001">
    <property type="entry name" value="Thiamin_PyroP_enz_TPP-bd_dom"/>
</dbReference>
<reference evidence="7 8" key="1">
    <citation type="journal article" date="2022" name="Int. J. Syst. Evol. Microbiol.">
        <title>Prevotella herbatica sp. nov., a plant polysaccharide-decomposing anaerobic bacterium isolated from a methanogenic reactor.</title>
        <authorList>
            <person name="Uek A."/>
            <person name="Tonouchi A."/>
            <person name="Kaku N."/>
            <person name="Ueki K."/>
        </authorList>
    </citation>
    <scope>NUCLEOTIDE SEQUENCE [LARGE SCALE GENOMIC DNA]</scope>
    <source>
        <strain evidence="7 8">WR041</strain>
    </source>
</reference>
<dbReference type="PROSITE" id="PS00187">
    <property type="entry name" value="TPP_ENZYMES"/>
    <property type="match status" value="1"/>
</dbReference>
<feature type="domain" description="Thiamine pyrophosphate enzyme central" evidence="4">
    <location>
        <begin position="209"/>
        <end position="335"/>
    </location>
</feature>
<dbReference type="InterPro" id="IPR029035">
    <property type="entry name" value="DHS-like_NAD/FAD-binding_dom"/>
</dbReference>
<dbReference type="EMBL" id="AP024484">
    <property type="protein sequence ID" value="BCS85998.1"/>
    <property type="molecule type" value="Genomic_DNA"/>
</dbReference>